<reference evidence="3 4" key="1">
    <citation type="journal article" date="2016" name="Nat. Commun.">
        <title>Thousands of microbial genomes shed light on interconnected biogeochemical processes in an aquifer system.</title>
        <authorList>
            <person name="Anantharaman K."/>
            <person name="Brown C.T."/>
            <person name="Hug L.A."/>
            <person name="Sharon I."/>
            <person name="Castelle C.J."/>
            <person name="Probst A.J."/>
            <person name="Thomas B.C."/>
            <person name="Singh A."/>
            <person name="Wilkins M.J."/>
            <person name="Karaoz U."/>
            <person name="Brodie E.L."/>
            <person name="Williams K.H."/>
            <person name="Hubbard S.S."/>
            <person name="Banfield J.F."/>
        </authorList>
    </citation>
    <scope>NUCLEOTIDE SEQUENCE [LARGE SCALE GENOMIC DNA]</scope>
</reference>
<dbReference type="EMBL" id="MFGO01000036">
    <property type="protein sequence ID" value="OGF40129.1"/>
    <property type="molecule type" value="Genomic_DNA"/>
</dbReference>
<protein>
    <recommendedName>
        <fullName evidence="2">Fibronectin type-III domain-containing protein</fullName>
    </recommendedName>
</protein>
<evidence type="ECO:0000256" key="1">
    <source>
        <dbReference type="SAM" id="MobiDB-lite"/>
    </source>
</evidence>
<name>A0A1F5TMX4_9BACT</name>
<evidence type="ECO:0000313" key="3">
    <source>
        <dbReference type="EMBL" id="OGF40129.1"/>
    </source>
</evidence>
<comment type="caution">
    <text evidence="3">The sequence shown here is derived from an EMBL/GenBank/DDBJ whole genome shotgun (WGS) entry which is preliminary data.</text>
</comment>
<dbReference type="InterPro" id="IPR003961">
    <property type="entry name" value="FN3_dom"/>
</dbReference>
<feature type="compositionally biased region" description="Low complexity" evidence="1">
    <location>
        <begin position="615"/>
        <end position="631"/>
    </location>
</feature>
<feature type="region of interest" description="Disordered" evidence="1">
    <location>
        <begin position="732"/>
        <end position="753"/>
    </location>
</feature>
<organism evidence="3 4">
    <name type="scientific">Candidatus Falkowbacteria bacterium RIFOXYD2_FULL_34_120</name>
    <dbReference type="NCBI Taxonomy" id="1798007"/>
    <lineage>
        <taxon>Bacteria</taxon>
        <taxon>Candidatus Falkowiibacteriota</taxon>
    </lineage>
</organism>
<dbReference type="InterPro" id="IPR036116">
    <property type="entry name" value="FN3_sf"/>
</dbReference>
<dbReference type="AlphaFoldDB" id="A0A1F5TMX4"/>
<dbReference type="PROSITE" id="PS50853">
    <property type="entry name" value="FN3"/>
    <property type="match status" value="1"/>
</dbReference>
<dbReference type="InterPro" id="IPR011635">
    <property type="entry name" value="CARDB"/>
</dbReference>
<gene>
    <name evidence="3" type="ORF">A2531_05210</name>
</gene>
<evidence type="ECO:0000259" key="2">
    <source>
        <dbReference type="PROSITE" id="PS50853"/>
    </source>
</evidence>
<feature type="compositionally biased region" description="Basic and acidic residues" evidence="1">
    <location>
        <begin position="732"/>
        <end position="747"/>
    </location>
</feature>
<accession>A0A1F5TMX4</accession>
<sequence length="821" mass="90802">MNFINFQIVNFFVSVKKFSFLFIFSFGIFLFYPAVVQAAYDLEVTGISVSPAKPPLNILTTITVTVKNTDVEPLTDLTGIDSYNINFQNFELSSVTLPTITAAKPVAYNATFKYIIKGIFDEIGTSRLTFQVNSDQALTERTYTNNNKSVSVEVVPAHDLLVSSIKSSMTGLSEGQETTITVKVQNNGYLDLINNFGIRSYTYEFQDFVEKSKTIPNISISAPLLKKAYAEYIFVGYFTGEGEKVLKFTADQEDQLDEFDEANNKKEAIISVGSEDDIDLAVTSISLSKDLNKLIVDDDITITVLVKNTGGISLLDAKGLLERDYGYATGGDLLYSFPGIEITEIIHGTYPDTDNPLNPNETISYKFLGTIKDAGIHELSFRADIHGDLTETNEENNSINKTITVYKSLEDMYDFDISDVKCSTISSSSLQIIWSTNKESDGYIMYKEKGYSEYDRFLLSIYLTKWPAADDTMNHVVTLKRLKPQTEYLYEIKAKNQTIEKTSAVFQCFTPPSDKISLMGDVSSKIDQENKKITIDWSTDILSSGYVYYKKKGDAKYLSIGKDALAASHSVTIEKLAAGIYEFYAYSKSSPGTVFKSDTGTFTVLGGDEEGGSQTGISNTTQTQTETQNQNKESISASVQIKNQNMYQNLRGKIILKVESKGEAYYVNPASETMYYLGRPQDAFAVMRQQGVGISSVNLDKIKIGIASLSGVDADGDGLSDIFEDAIGTDKNKKDTDSDGFGDKQEVEDGYNPLGAGKINTDINFASTHKGKIFLQVEGKGEAWYVNPRDGKRYFLGRPADAFAVMRNLGLGISNSNFDSL</sequence>
<dbReference type="Pfam" id="PF07705">
    <property type="entry name" value="CARDB"/>
    <property type="match status" value="2"/>
</dbReference>
<feature type="region of interest" description="Disordered" evidence="1">
    <location>
        <begin position="609"/>
        <end position="633"/>
    </location>
</feature>
<dbReference type="SUPFAM" id="SSF49265">
    <property type="entry name" value="Fibronectin type III"/>
    <property type="match status" value="1"/>
</dbReference>
<dbReference type="Gene3D" id="2.60.40.10">
    <property type="entry name" value="Immunoglobulins"/>
    <property type="match status" value="4"/>
</dbReference>
<evidence type="ECO:0000313" key="4">
    <source>
        <dbReference type="Proteomes" id="UP000177579"/>
    </source>
</evidence>
<dbReference type="InterPro" id="IPR013783">
    <property type="entry name" value="Ig-like_fold"/>
</dbReference>
<feature type="domain" description="Fibronectin type-III" evidence="2">
    <location>
        <begin position="416"/>
        <end position="514"/>
    </location>
</feature>
<proteinExistence type="predicted"/>
<dbReference type="Proteomes" id="UP000177579">
    <property type="component" value="Unassembled WGS sequence"/>
</dbReference>
<dbReference type="CDD" id="cd00063">
    <property type="entry name" value="FN3"/>
    <property type="match status" value="1"/>
</dbReference>